<dbReference type="EMBL" id="JAGPYM010000006">
    <property type="protein sequence ID" value="KAH6893071.1"/>
    <property type="molecule type" value="Genomic_DNA"/>
</dbReference>
<evidence type="ECO:0000259" key="2">
    <source>
        <dbReference type="Pfam" id="PF21762"/>
    </source>
</evidence>
<dbReference type="PANTHER" id="PTHR28083:SF1">
    <property type="entry name" value="GOOD FOR FULL DBP5 ACTIVITY PROTEIN 2"/>
    <property type="match status" value="1"/>
</dbReference>
<sequence>MANGNTLLQGPEWSKQPGLQPEHIHAHIPPYRCECLRAQPPEGIDNVLPTLAPSFDGQCHMFQRLPSTEYILVALDFEELCMTKLGRFADGREHRFKPLTEIGLSYLDMRDVIKGRGQNISPGDRGSSWFRLMTPIHYIVEEYRGHWGHLCQADWLHTESYLFAFGKSRMVRESHIAHRMQRIFESLQRRNRTPEEVRHKTPRDIIFLVFDAAPVETTLSRLGLPWLTLRNVQTWDIQKDFQLELRFDWPRMRFEDVMEALGLRYEDGRFGNIAHCAGNAAVFTMQVFLALFYKSREQATAFACRAAVPWLRYTWVGHALDQANVAPGLEARRREDSQMNRHDVQPNLGDQ</sequence>
<keyword evidence="4" id="KW-1185">Reference proteome</keyword>
<evidence type="ECO:0000256" key="1">
    <source>
        <dbReference type="SAM" id="MobiDB-lite"/>
    </source>
</evidence>
<dbReference type="Proteomes" id="UP000777438">
    <property type="component" value="Unassembled WGS sequence"/>
</dbReference>
<evidence type="ECO:0000313" key="4">
    <source>
        <dbReference type="Proteomes" id="UP000777438"/>
    </source>
</evidence>
<gene>
    <name evidence="3" type="ORF">B0T10DRAFT_591963</name>
</gene>
<reference evidence="3 4" key="1">
    <citation type="journal article" date="2021" name="Nat. Commun.">
        <title>Genetic determinants of endophytism in the Arabidopsis root mycobiome.</title>
        <authorList>
            <person name="Mesny F."/>
            <person name="Miyauchi S."/>
            <person name="Thiergart T."/>
            <person name="Pickel B."/>
            <person name="Atanasova L."/>
            <person name="Karlsson M."/>
            <person name="Huettel B."/>
            <person name="Barry K.W."/>
            <person name="Haridas S."/>
            <person name="Chen C."/>
            <person name="Bauer D."/>
            <person name="Andreopoulos W."/>
            <person name="Pangilinan J."/>
            <person name="LaButti K."/>
            <person name="Riley R."/>
            <person name="Lipzen A."/>
            <person name="Clum A."/>
            <person name="Drula E."/>
            <person name="Henrissat B."/>
            <person name="Kohler A."/>
            <person name="Grigoriev I.V."/>
            <person name="Martin F.M."/>
            <person name="Hacquard S."/>
        </authorList>
    </citation>
    <scope>NUCLEOTIDE SEQUENCE [LARGE SCALE GENOMIC DNA]</scope>
    <source>
        <strain evidence="3 4">MPI-CAGE-CH-0241</strain>
    </source>
</reference>
<dbReference type="OrthoDB" id="5953249at2759"/>
<accession>A0A9P9AUQ5</accession>
<dbReference type="PANTHER" id="PTHR28083">
    <property type="entry name" value="GOOD FOR FULL DBP5 ACTIVITY PROTEIN 2"/>
    <property type="match status" value="1"/>
</dbReference>
<protein>
    <recommendedName>
        <fullName evidence="2">Gfd2/YDR514C-like C-terminal domain-containing protein</fullName>
    </recommendedName>
</protein>
<dbReference type="InterPro" id="IPR040151">
    <property type="entry name" value="Gfd2/YDR514C-like"/>
</dbReference>
<feature type="domain" description="Gfd2/YDR514C-like C-terminal" evidence="2">
    <location>
        <begin position="93"/>
        <end position="290"/>
    </location>
</feature>
<evidence type="ECO:0000313" key="3">
    <source>
        <dbReference type="EMBL" id="KAH6893071.1"/>
    </source>
</evidence>
<feature type="region of interest" description="Disordered" evidence="1">
    <location>
        <begin position="1"/>
        <end position="20"/>
    </location>
</feature>
<organism evidence="3 4">
    <name type="scientific">Thelonectria olida</name>
    <dbReference type="NCBI Taxonomy" id="1576542"/>
    <lineage>
        <taxon>Eukaryota</taxon>
        <taxon>Fungi</taxon>
        <taxon>Dikarya</taxon>
        <taxon>Ascomycota</taxon>
        <taxon>Pezizomycotina</taxon>
        <taxon>Sordariomycetes</taxon>
        <taxon>Hypocreomycetidae</taxon>
        <taxon>Hypocreales</taxon>
        <taxon>Nectriaceae</taxon>
        <taxon>Thelonectria</taxon>
    </lineage>
</organism>
<dbReference type="AlphaFoldDB" id="A0A9P9AUQ5"/>
<dbReference type="Pfam" id="PF21762">
    <property type="entry name" value="DEDDh_C"/>
    <property type="match status" value="1"/>
</dbReference>
<dbReference type="GO" id="GO:0005634">
    <property type="term" value="C:nucleus"/>
    <property type="evidence" value="ECO:0007669"/>
    <property type="project" value="TreeGrafter"/>
</dbReference>
<dbReference type="InterPro" id="IPR048519">
    <property type="entry name" value="Gfd2/YDR514C-like_C"/>
</dbReference>
<name>A0A9P9AUQ5_9HYPO</name>
<comment type="caution">
    <text evidence="3">The sequence shown here is derived from an EMBL/GenBank/DDBJ whole genome shotgun (WGS) entry which is preliminary data.</text>
</comment>
<proteinExistence type="predicted"/>